<dbReference type="InterPro" id="IPR049551">
    <property type="entry name" value="PKS_DH_C"/>
</dbReference>
<dbReference type="InterPro" id="IPR050091">
    <property type="entry name" value="PKS_NRPS_Biosynth_Enz"/>
</dbReference>
<evidence type="ECO:0000256" key="8">
    <source>
        <dbReference type="ARBA" id="ARBA00023315"/>
    </source>
</evidence>
<feature type="compositionally biased region" description="Basic and acidic residues" evidence="10">
    <location>
        <begin position="2528"/>
        <end position="2540"/>
    </location>
</feature>
<dbReference type="Pfam" id="PF08240">
    <property type="entry name" value="ADH_N"/>
    <property type="match status" value="1"/>
</dbReference>
<feature type="region of interest" description="C-terminal hotdog fold" evidence="9">
    <location>
        <begin position="1097"/>
        <end position="1241"/>
    </location>
</feature>
<dbReference type="InterPro" id="IPR011032">
    <property type="entry name" value="GroES-like_sf"/>
</dbReference>
<dbReference type="Pfam" id="PF14765">
    <property type="entry name" value="PS-DH"/>
    <property type="match status" value="1"/>
</dbReference>
<dbReference type="InterPro" id="IPR020841">
    <property type="entry name" value="PKS_Beta-ketoAc_synthase_dom"/>
</dbReference>
<dbReference type="GO" id="GO:0008270">
    <property type="term" value="F:zinc ion binding"/>
    <property type="evidence" value="ECO:0007669"/>
    <property type="project" value="InterPro"/>
</dbReference>
<dbReference type="Gene3D" id="1.10.1200.10">
    <property type="entry name" value="ACP-like"/>
    <property type="match status" value="1"/>
</dbReference>
<sequence length="2551" mass="279365">MTFHGSANPPDEPRSTNGTNGLNGAHGTNGANGTNGASHTNGTDNTNGNGIRNTNGSTGPNHSDTSHFEGGSSPNPEPIAICGIGLRLPGGIEDAKGLWDLLVNKRDARKTIPANRFNIDGFYSPTQKPGSISFRDGYFLDSDLDKGDAGFFTATRAEYELLDPQQRLLLEVTQEAFQDAGETNFRGKDIGVYAGVYAEDWHDLHSIDLQETGMYRTTGHGDFVLGNRVSYEYDLHGPSMTIRVGCSSTMVGLHLACEAIQRGDCSGAIIGGTNIIMSPFATIAMIEHGVLSPEASVKAFDASADGYARGEAVNAIYIKKLSDAIRDRNPIRAVIRGTSSNCDGKTPGMSNPSSEAHEALIRKAYKAAGLKDYGETAMVECHGTGTPVGDPLEVNAVANVFGDKGVLIGSVKPNVGHSEGASGLTSVIKAVLSLENRTILPNIKFNNPNPKIPWEKARLTVPTAAMAFPEDRLERISINSFGLGGANAHAILDSAAQYDRGLERSTATTEASIPRLLVFSANHASSLEKIVKKHETLVGQGAVSLRDLSYTLGVRRDHMANKAFAIAKGTSFEASSVTKSSQSPPPVFVFTGQGAQWPAMGKELMDDYPSFIADIRKMDDSLKQLKQAPSWTIESELLKPESSSRINKAELSQPLCTAVQVALVNLLRSWDLSSSAVVGHSSGEIAAAYAVGAFTMETAIRIAFYRGYVANTINRKGAMAAIGFGRDIVRPYLTSGVVLACENSGGSVTISGDDDKVQNTIEKVLHDSPDAFARKLKVEIAYHSFHMADVGQLYENIIQQEFSDFSQELTAPFYSSVTGETYTTSAGLGASYWRQNLESPVLFYTAVKSLLATSGPNSVMLEIGPHSALRGPLRQIFKETAPPASYASCLSRGAHSTVSLLKALGQLHCNGVKIDFEALNQGGVSLSDLPTYAWNHDNVYWRESRLSRDYRARKYPHHDLLGARILENTDIEPAWRGSLELGRLPWLQEHALHTDIVFPAAGFIATVGEAIRQVSDGVEEYMVRNVVVASALIILPTRPTEVITRFSRHRLTKTIDSTWYDFTIISNNGNGWTRNCFGQIRSGKPVSVEVPVLQEYPRKVSSQRWYSRMHKIGLQYGPAFRGLHRMSASPTEHLASAHVVDKPREGQSPYVYHPCSLDWVFQAFSLAAHHGVPRDFAKMCLPAYIEELYIASGGEEIHMNLATSLVPGGAFTCSATGISEGKVKFMLKGMKIEPFDDASAMIDERSHGAVQLEWRPDVDFVDASSLLRQVPDIKEGHKIIEKLSLLCSIESLELIKKLPTTSDYLEKYRSWTEDRIARTRNGENPLLSDAADLVQLESSQRQALIEDLMEESRGSRIDAPAEAIYVVFKSIEGLYRGEVDILDVLLKGNVLTNLYNFLNADCHDFMQLLGHSKPTLRILEIGAGTGGLTALVMEALHTSYGERMYSQYTYTDISAGFFVAAQERFKEMPGVEYAVLDISRDPLAQNFEAGAYDLIIASNVLHATPSLEETLRHCRTLLHPQGRLFLQELCSESKWINYIMGVLPGWWLGEADGRSQEPYVGHERWDKELRKAGFAGVQTFFQDQDSPYHFNAHIIARPELPSPAAGRIAFLTNDKVPEEAVDLEHLFVKDGYSVEYRTLEQGPAAGVDTLALLDLDKPFLHEATSETFQQFVRFVHDLGSSRLLWVTKSSQVAVKDPRYALILGMARAIRTELGATFGTLELDNFTSSAWQPVIDVFKKFQHRPASITSIEQSGLDADVEYALNDGLISTPRFHWITVGEELAKTKDTTMKGLWVGKPGLIQSLEWRPFDFPKLSPEHVEIETRAAGLNFKDVLRALGIVPGTAVEGNYVGQDCAGVVKAVGSNVTHIKPGDRVLSCTPFGFSTRFQTLGRLCIKIPDSLSFEDASTMVLVYITVFEALERCGRLEKGQTVLIHSASGGVGFAAIQVAKSIGAEIYVTVGSEEKIKFVMETHGITRDRIFSSRDESFKDTVLKATNGRGVDVVLNSLSGELLHASWKCVAEYGMMVEIGKTDLIGEGRLAMEVFEQNRGYHGVDVSKLGLEHAAPTTKYLNRIIDGYNEGIIRPVKPITYFDAENIQEAFRFMQKGQHIGKIVIRFPNHPDALPTAPVIDKLSFKPDVSYFLPGGLGGLGRAIAVWMADHGARHLVFMSRSGAKNTDQAFFEELGQLGCTTQVFSGDLAKLDDVKRVVQQAEKPIAGVMQMAMVLQDRALGQMTWEDWQAAIMPKVPATWNIHEALKDSDLDFFVCFASGSGIIGQSGQANYAAGNTFNDAFVQYRHSLGLRASVLDIGVVEDIGYVSEKPHILESLRAAGFHLLSEKDLLESLHLMIVRGDSNDNSMSPPTRTTPFCSSTQVTLGMRTELPLADPNNRCSWKRDPRMAAYRDSGSQTAAGNRAATDEVLLTFMSAVTVDPARLRTPECIQFLVEQIGSRVLGFLMVPDKEIDPTATLNDVGLDSLVAIELRNWWRQNLGSDISVLELLNANLQQLGSMAAERLLLKLEGSGIGAEAKAREQAEQDEGKVTGDQYTLMKSL</sequence>
<evidence type="ECO:0000256" key="9">
    <source>
        <dbReference type="PROSITE-ProRule" id="PRU01363"/>
    </source>
</evidence>
<dbReference type="GO" id="GO:0031177">
    <property type="term" value="F:phosphopantetheine binding"/>
    <property type="evidence" value="ECO:0007669"/>
    <property type="project" value="InterPro"/>
</dbReference>
<evidence type="ECO:0000256" key="4">
    <source>
        <dbReference type="ARBA" id="ARBA00022679"/>
    </source>
</evidence>
<evidence type="ECO:0000256" key="6">
    <source>
        <dbReference type="ARBA" id="ARBA00023002"/>
    </source>
</evidence>
<dbReference type="InterPro" id="IPR013154">
    <property type="entry name" value="ADH-like_N"/>
</dbReference>
<evidence type="ECO:0000259" key="12">
    <source>
        <dbReference type="PROSITE" id="PS52004"/>
    </source>
</evidence>
<feature type="compositionally biased region" description="Low complexity" evidence="10">
    <location>
        <begin position="16"/>
        <end position="59"/>
    </location>
</feature>
<dbReference type="Pfam" id="PF08242">
    <property type="entry name" value="Methyltransf_12"/>
    <property type="match status" value="1"/>
</dbReference>
<evidence type="ECO:0000256" key="10">
    <source>
        <dbReference type="SAM" id="MobiDB-lite"/>
    </source>
</evidence>
<dbReference type="InterPro" id="IPR014043">
    <property type="entry name" value="Acyl_transferase_dom"/>
</dbReference>
<dbReference type="Gene3D" id="3.40.50.150">
    <property type="entry name" value="Vaccinia Virus protein VP39"/>
    <property type="match status" value="1"/>
</dbReference>
<reference evidence="14" key="1">
    <citation type="submission" date="2018-12" db="EMBL/GenBank/DDBJ databases">
        <authorList>
            <person name="Syme R.A."/>
            <person name="Farfan-Caceres L."/>
            <person name="Lichtenzveig J."/>
        </authorList>
    </citation>
    <scope>NUCLEOTIDE SEQUENCE</scope>
    <source>
        <strain evidence="14">Al4</strain>
    </source>
</reference>
<dbReference type="CDD" id="cd00833">
    <property type="entry name" value="PKS"/>
    <property type="match status" value="1"/>
</dbReference>
<dbReference type="InterPro" id="IPR020807">
    <property type="entry name" value="PKS_DH"/>
</dbReference>
<dbReference type="Pfam" id="PF08659">
    <property type="entry name" value="KR"/>
    <property type="match status" value="1"/>
</dbReference>
<evidence type="ECO:0000259" key="13">
    <source>
        <dbReference type="PROSITE" id="PS52019"/>
    </source>
</evidence>
<dbReference type="InterPro" id="IPR036291">
    <property type="entry name" value="NAD(P)-bd_dom_sf"/>
</dbReference>
<feature type="region of interest" description="Disordered" evidence="10">
    <location>
        <begin position="2528"/>
        <end position="2551"/>
    </location>
</feature>
<dbReference type="InterPro" id="IPR032821">
    <property type="entry name" value="PKS_assoc"/>
</dbReference>
<dbReference type="SUPFAM" id="SSF47336">
    <property type="entry name" value="ACP-like"/>
    <property type="match status" value="1"/>
</dbReference>
<dbReference type="EMBL" id="RZGK01000008">
    <property type="protein sequence ID" value="KAF9697405.1"/>
    <property type="molecule type" value="Genomic_DNA"/>
</dbReference>
<protein>
    <recommendedName>
        <fullName evidence="16">Carrier domain-containing protein</fullName>
    </recommendedName>
</protein>
<evidence type="ECO:0000256" key="1">
    <source>
        <dbReference type="ARBA" id="ARBA00022450"/>
    </source>
</evidence>
<dbReference type="Pfam" id="PF16197">
    <property type="entry name" value="KAsynt_C_assoc"/>
    <property type="match status" value="1"/>
</dbReference>
<dbReference type="InterPro" id="IPR049552">
    <property type="entry name" value="PKS_DH_N"/>
</dbReference>
<dbReference type="Gene3D" id="3.10.129.110">
    <property type="entry name" value="Polyketide synthase dehydratase"/>
    <property type="match status" value="1"/>
</dbReference>
<dbReference type="SMART" id="SM00829">
    <property type="entry name" value="PKS_ER"/>
    <property type="match status" value="1"/>
</dbReference>
<dbReference type="SUPFAM" id="SSF52151">
    <property type="entry name" value="FabD/lysophospholipase-like"/>
    <property type="match status" value="1"/>
</dbReference>
<dbReference type="InterPro" id="IPR013968">
    <property type="entry name" value="PKS_KR"/>
</dbReference>
<keyword evidence="1" id="KW-0596">Phosphopantetheine</keyword>
<feature type="region of interest" description="N-terminal hotdog fold" evidence="9">
    <location>
        <begin position="958"/>
        <end position="1087"/>
    </location>
</feature>
<evidence type="ECO:0008006" key="16">
    <source>
        <dbReference type="Google" id="ProtNLM"/>
    </source>
</evidence>
<organism evidence="14 15">
    <name type="scientific">Ascochyta lentis</name>
    <dbReference type="NCBI Taxonomy" id="205686"/>
    <lineage>
        <taxon>Eukaryota</taxon>
        <taxon>Fungi</taxon>
        <taxon>Dikarya</taxon>
        <taxon>Ascomycota</taxon>
        <taxon>Pezizomycotina</taxon>
        <taxon>Dothideomycetes</taxon>
        <taxon>Pleosporomycetidae</taxon>
        <taxon>Pleosporales</taxon>
        <taxon>Pleosporineae</taxon>
        <taxon>Didymellaceae</taxon>
        <taxon>Ascochyta</taxon>
    </lineage>
</organism>
<evidence type="ECO:0000259" key="11">
    <source>
        <dbReference type="PROSITE" id="PS50075"/>
    </source>
</evidence>
<dbReference type="InterPro" id="IPR014031">
    <property type="entry name" value="Ketoacyl_synth_C"/>
</dbReference>
<dbReference type="SMART" id="SM00822">
    <property type="entry name" value="PKS_KR"/>
    <property type="match status" value="1"/>
</dbReference>
<dbReference type="PANTHER" id="PTHR43775">
    <property type="entry name" value="FATTY ACID SYNTHASE"/>
    <property type="match status" value="1"/>
</dbReference>
<dbReference type="FunFam" id="3.40.50.720:FF:000209">
    <property type="entry name" value="Polyketide synthase Pks12"/>
    <property type="match status" value="1"/>
</dbReference>
<evidence type="ECO:0000256" key="7">
    <source>
        <dbReference type="ARBA" id="ARBA00023268"/>
    </source>
</evidence>
<dbReference type="InterPro" id="IPR013217">
    <property type="entry name" value="Methyltransf_12"/>
</dbReference>
<dbReference type="GO" id="GO:0008168">
    <property type="term" value="F:methyltransferase activity"/>
    <property type="evidence" value="ECO:0007669"/>
    <property type="project" value="UniProtKB-KW"/>
</dbReference>
<dbReference type="SUPFAM" id="SSF53901">
    <property type="entry name" value="Thiolase-like"/>
    <property type="match status" value="1"/>
</dbReference>
<dbReference type="InterPro" id="IPR057326">
    <property type="entry name" value="KR_dom"/>
</dbReference>
<reference evidence="14" key="2">
    <citation type="submission" date="2020-09" db="EMBL/GenBank/DDBJ databases">
        <title>Reference genome assembly for Australian Ascochyta lentis isolate Al4.</title>
        <authorList>
            <person name="Lee R.C."/>
            <person name="Farfan-Caceres L.M."/>
            <person name="Debler J.W."/>
            <person name="Williams A.H."/>
            <person name="Henares B.M."/>
        </authorList>
    </citation>
    <scope>NUCLEOTIDE SEQUENCE</scope>
    <source>
        <strain evidence="14">Al4</strain>
    </source>
</reference>
<dbReference type="PROSITE" id="PS52004">
    <property type="entry name" value="KS3_2"/>
    <property type="match status" value="1"/>
</dbReference>
<dbReference type="Pfam" id="PF23114">
    <property type="entry name" value="NAD-bd_HRPKS_sdrA"/>
    <property type="match status" value="1"/>
</dbReference>
<dbReference type="Proteomes" id="UP000651452">
    <property type="component" value="Unassembled WGS sequence"/>
</dbReference>
<dbReference type="InterPro" id="IPR020806">
    <property type="entry name" value="PKS_PP-bd"/>
</dbReference>
<dbReference type="PROSITE" id="PS50075">
    <property type="entry name" value="CARRIER"/>
    <property type="match status" value="1"/>
</dbReference>
<dbReference type="Pfam" id="PF00109">
    <property type="entry name" value="ketoacyl-synt"/>
    <property type="match status" value="1"/>
</dbReference>
<name>A0A8H7MJT6_9PLEO</name>
<feature type="active site" description="Proton donor; for dehydratase activity" evidence="9">
    <location>
        <position position="1158"/>
    </location>
</feature>
<dbReference type="Pfam" id="PF00550">
    <property type="entry name" value="PP-binding"/>
    <property type="match status" value="1"/>
</dbReference>
<feature type="domain" description="Carrier" evidence="11">
    <location>
        <begin position="2438"/>
        <end position="2517"/>
    </location>
</feature>
<dbReference type="SUPFAM" id="SSF53335">
    <property type="entry name" value="S-adenosyl-L-methionine-dependent methyltransferases"/>
    <property type="match status" value="1"/>
</dbReference>
<dbReference type="InterPro" id="IPR016036">
    <property type="entry name" value="Malonyl_transacylase_ACP-bd"/>
</dbReference>
<dbReference type="Gene3D" id="3.40.50.720">
    <property type="entry name" value="NAD(P)-binding Rossmann-like Domain"/>
    <property type="match status" value="2"/>
</dbReference>
<dbReference type="InterPro" id="IPR009081">
    <property type="entry name" value="PP-bd_ACP"/>
</dbReference>
<dbReference type="Pfam" id="PF21089">
    <property type="entry name" value="PKS_DH_N"/>
    <property type="match status" value="1"/>
</dbReference>
<evidence type="ECO:0000313" key="15">
    <source>
        <dbReference type="Proteomes" id="UP000651452"/>
    </source>
</evidence>
<dbReference type="GO" id="GO:0006633">
    <property type="term" value="P:fatty acid biosynthetic process"/>
    <property type="evidence" value="ECO:0007669"/>
    <property type="project" value="TreeGrafter"/>
</dbReference>
<feature type="active site" description="Proton acceptor; for dehydratase activity" evidence="9">
    <location>
        <position position="990"/>
    </location>
</feature>
<gene>
    <name evidence="14" type="ORF">EKO04_005155</name>
</gene>
<dbReference type="Gene3D" id="3.90.180.10">
    <property type="entry name" value="Medium-chain alcohol dehydrogenases, catalytic domain"/>
    <property type="match status" value="1"/>
</dbReference>
<dbReference type="GO" id="GO:0016491">
    <property type="term" value="F:oxidoreductase activity"/>
    <property type="evidence" value="ECO:0007669"/>
    <property type="project" value="UniProtKB-KW"/>
</dbReference>
<dbReference type="InterPro" id="IPR002364">
    <property type="entry name" value="Quin_OxRdtase/zeta-crystal_CS"/>
</dbReference>
<dbReference type="GO" id="GO:0044550">
    <property type="term" value="P:secondary metabolite biosynthetic process"/>
    <property type="evidence" value="ECO:0007669"/>
    <property type="project" value="UniProtKB-ARBA"/>
</dbReference>
<dbReference type="InterPro" id="IPR014030">
    <property type="entry name" value="Ketoacyl_synth_N"/>
</dbReference>
<dbReference type="InterPro" id="IPR016039">
    <property type="entry name" value="Thiolase-like"/>
</dbReference>
<dbReference type="InterPro" id="IPR042104">
    <property type="entry name" value="PKS_dehydratase_sf"/>
</dbReference>
<dbReference type="Pfam" id="PF02801">
    <property type="entry name" value="Ketoacyl-synt_C"/>
    <property type="match status" value="1"/>
</dbReference>
<dbReference type="InterPro" id="IPR016035">
    <property type="entry name" value="Acyl_Trfase/lysoPLipase"/>
</dbReference>
<proteinExistence type="predicted"/>
<dbReference type="SUPFAM" id="SSF55048">
    <property type="entry name" value="Probable ACP-binding domain of malonyl-CoA ACP transacylase"/>
    <property type="match status" value="1"/>
</dbReference>
<feature type="domain" description="PKS/mFAS DH" evidence="13">
    <location>
        <begin position="958"/>
        <end position="1241"/>
    </location>
</feature>
<dbReference type="InterPro" id="IPR049900">
    <property type="entry name" value="PKS_mFAS_DH"/>
</dbReference>
<dbReference type="Pfam" id="PF13602">
    <property type="entry name" value="ADH_zinc_N_2"/>
    <property type="match status" value="1"/>
</dbReference>
<dbReference type="SMART" id="SM00823">
    <property type="entry name" value="PKS_PP"/>
    <property type="match status" value="1"/>
</dbReference>
<dbReference type="InterPro" id="IPR036736">
    <property type="entry name" value="ACP-like_sf"/>
</dbReference>
<feature type="region of interest" description="Disordered" evidence="10">
    <location>
        <begin position="1"/>
        <end position="76"/>
    </location>
</feature>
<keyword evidence="4" id="KW-0808">Transferase</keyword>
<evidence type="ECO:0000256" key="5">
    <source>
        <dbReference type="ARBA" id="ARBA00022857"/>
    </source>
</evidence>
<dbReference type="InterPro" id="IPR056501">
    <property type="entry name" value="NAD-bd_HRPKS_sdrA"/>
</dbReference>
<dbReference type="SMART" id="SM00825">
    <property type="entry name" value="PKS_KS"/>
    <property type="match status" value="1"/>
</dbReference>
<dbReference type="PANTHER" id="PTHR43775:SF49">
    <property type="entry name" value="SYNTHASE, PUTATIVE (JCVI)-RELATED"/>
    <property type="match status" value="1"/>
</dbReference>
<dbReference type="SUPFAM" id="SSF50129">
    <property type="entry name" value="GroES-like"/>
    <property type="match status" value="1"/>
</dbReference>
<dbReference type="OrthoDB" id="329835at2759"/>
<keyword evidence="15" id="KW-1185">Reference proteome</keyword>
<evidence type="ECO:0000313" key="14">
    <source>
        <dbReference type="EMBL" id="KAF9697405.1"/>
    </source>
</evidence>
<dbReference type="SMART" id="SM00826">
    <property type="entry name" value="PKS_DH"/>
    <property type="match status" value="1"/>
</dbReference>
<keyword evidence="7" id="KW-0511">Multifunctional enzyme</keyword>
<dbReference type="PROSITE" id="PS01162">
    <property type="entry name" value="QOR_ZETA_CRYSTAL"/>
    <property type="match status" value="1"/>
</dbReference>
<dbReference type="SMART" id="SM00827">
    <property type="entry name" value="PKS_AT"/>
    <property type="match status" value="1"/>
</dbReference>
<keyword evidence="2" id="KW-0597">Phosphoprotein</keyword>
<dbReference type="InterPro" id="IPR001227">
    <property type="entry name" value="Ac_transferase_dom_sf"/>
</dbReference>
<evidence type="ECO:0000256" key="3">
    <source>
        <dbReference type="ARBA" id="ARBA00022603"/>
    </source>
</evidence>
<keyword evidence="5" id="KW-0521">NADP</keyword>
<keyword evidence="6" id="KW-0560">Oxidoreductase</keyword>
<dbReference type="GO" id="GO:0004312">
    <property type="term" value="F:fatty acid synthase activity"/>
    <property type="evidence" value="ECO:0007669"/>
    <property type="project" value="TreeGrafter"/>
</dbReference>
<dbReference type="GO" id="GO:0032259">
    <property type="term" value="P:methylation"/>
    <property type="evidence" value="ECO:0007669"/>
    <property type="project" value="UniProtKB-KW"/>
</dbReference>
<dbReference type="CDD" id="cd02440">
    <property type="entry name" value="AdoMet_MTases"/>
    <property type="match status" value="1"/>
</dbReference>
<keyword evidence="3" id="KW-0489">Methyltransferase</keyword>
<dbReference type="Pfam" id="PF00698">
    <property type="entry name" value="Acyl_transf_1"/>
    <property type="match status" value="1"/>
</dbReference>
<dbReference type="PROSITE" id="PS52019">
    <property type="entry name" value="PKS_MFAS_DH"/>
    <property type="match status" value="1"/>
</dbReference>
<dbReference type="GO" id="GO:1901336">
    <property type="term" value="P:lactone biosynthetic process"/>
    <property type="evidence" value="ECO:0007669"/>
    <property type="project" value="UniProtKB-ARBA"/>
</dbReference>
<dbReference type="Gene3D" id="3.40.47.10">
    <property type="match status" value="1"/>
</dbReference>
<feature type="domain" description="Ketosynthase family 3 (KS3)" evidence="12">
    <location>
        <begin position="76"/>
        <end position="494"/>
    </location>
</feature>
<comment type="caution">
    <text evidence="14">The sequence shown here is derived from an EMBL/GenBank/DDBJ whole genome shotgun (WGS) entry which is preliminary data.</text>
</comment>
<keyword evidence="8" id="KW-0012">Acyltransferase</keyword>
<accession>A0A8H7MJT6</accession>
<dbReference type="InterPro" id="IPR020843">
    <property type="entry name" value="ER"/>
</dbReference>
<dbReference type="InterPro" id="IPR029063">
    <property type="entry name" value="SAM-dependent_MTases_sf"/>
</dbReference>
<dbReference type="SUPFAM" id="SSF51735">
    <property type="entry name" value="NAD(P)-binding Rossmann-fold domains"/>
    <property type="match status" value="2"/>
</dbReference>
<dbReference type="Gene3D" id="3.40.366.10">
    <property type="entry name" value="Malonyl-Coenzyme A Acyl Carrier Protein, domain 2"/>
    <property type="match status" value="1"/>
</dbReference>
<evidence type="ECO:0000256" key="2">
    <source>
        <dbReference type="ARBA" id="ARBA00022553"/>
    </source>
</evidence>
<dbReference type="CDD" id="cd05195">
    <property type="entry name" value="enoyl_red"/>
    <property type="match status" value="1"/>
</dbReference>